<dbReference type="InterPro" id="IPR006143">
    <property type="entry name" value="RND_pump_MFP"/>
</dbReference>
<dbReference type="Pfam" id="PF25967">
    <property type="entry name" value="RND-MFP_C"/>
    <property type="match status" value="1"/>
</dbReference>
<feature type="domain" description="Multidrug resistance protein MdtA-like beta-barrel" evidence="7">
    <location>
        <begin position="211"/>
        <end position="295"/>
    </location>
</feature>
<dbReference type="GO" id="GO:0005886">
    <property type="term" value="C:plasma membrane"/>
    <property type="evidence" value="ECO:0007669"/>
    <property type="project" value="UniProtKB-SubCell"/>
</dbReference>
<dbReference type="GO" id="GO:0022857">
    <property type="term" value="F:transmembrane transporter activity"/>
    <property type="evidence" value="ECO:0007669"/>
    <property type="project" value="InterPro"/>
</dbReference>
<dbReference type="FunFam" id="2.40.420.20:FF:000001">
    <property type="entry name" value="Efflux RND transporter periplasmic adaptor subunit"/>
    <property type="match status" value="1"/>
</dbReference>
<dbReference type="RefSeq" id="WP_080050796.1">
    <property type="nucleotide sequence ID" value="NZ_CP020100.1"/>
</dbReference>
<dbReference type="EMBL" id="CP020100">
    <property type="protein sequence ID" value="AQZ95903.1"/>
    <property type="molecule type" value="Genomic_DNA"/>
</dbReference>
<evidence type="ECO:0000313" key="9">
    <source>
        <dbReference type="EMBL" id="AQZ95903.1"/>
    </source>
</evidence>
<keyword evidence="3 4" id="KW-0175">Coiled coil</keyword>
<evidence type="ECO:0000313" key="10">
    <source>
        <dbReference type="Proteomes" id="UP000243488"/>
    </source>
</evidence>
<organism evidence="9 10">
    <name type="scientific">Halopseudomonas phragmitis</name>
    <dbReference type="NCBI Taxonomy" id="1931241"/>
    <lineage>
        <taxon>Bacteria</taxon>
        <taxon>Pseudomonadati</taxon>
        <taxon>Pseudomonadota</taxon>
        <taxon>Gammaproteobacteria</taxon>
        <taxon>Pseudomonadales</taxon>
        <taxon>Pseudomonadaceae</taxon>
        <taxon>Halopseudomonas</taxon>
    </lineage>
</organism>
<dbReference type="AlphaFoldDB" id="A0A1V0B7J1"/>
<dbReference type="InterPro" id="IPR058624">
    <property type="entry name" value="MdtA-like_HH"/>
</dbReference>
<dbReference type="Pfam" id="PF25917">
    <property type="entry name" value="BSH_RND"/>
    <property type="match status" value="1"/>
</dbReference>
<feature type="domain" description="Multidrug resistance protein MdtA-like C-terminal permuted SH3" evidence="8">
    <location>
        <begin position="302"/>
        <end position="358"/>
    </location>
</feature>
<evidence type="ECO:0000256" key="2">
    <source>
        <dbReference type="ARBA" id="ARBA00009477"/>
    </source>
</evidence>
<gene>
    <name evidence="9" type="ORF">BVH74_14585</name>
</gene>
<dbReference type="InterPro" id="IPR058625">
    <property type="entry name" value="MdtA-like_BSH"/>
</dbReference>
<dbReference type="InterPro" id="IPR058627">
    <property type="entry name" value="MdtA-like_C"/>
</dbReference>
<evidence type="ECO:0000256" key="4">
    <source>
        <dbReference type="SAM" id="Coils"/>
    </source>
</evidence>
<protein>
    <recommendedName>
        <fullName evidence="11">Efflux RND transporter periplasmic adaptor subunit</fullName>
    </recommendedName>
</protein>
<evidence type="ECO:0000259" key="5">
    <source>
        <dbReference type="Pfam" id="PF25876"/>
    </source>
</evidence>
<accession>A0A1V0B7J1</accession>
<feature type="coiled-coil region" evidence="4">
    <location>
        <begin position="105"/>
        <end position="179"/>
    </location>
</feature>
<dbReference type="Gene3D" id="2.40.30.170">
    <property type="match status" value="1"/>
</dbReference>
<dbReference type="Gene3D" id="2.40.420.20">
    <property type="match status" value="1"/>
</dbReference>
<dbReference type="PROSITE" id="PS51257">
    <property type="entry name" value="PROKAR_LIPOPROTEIN"/>
    <property type="match status" value="1"/>
</dbReference>
<evidence type="ECO:0008006" key="11">
    <source>
        <dbReference type="Google" id="ProtNLM"/>
    </source>
</evidence>
<dbReference type="Gene3D" id="1.10.287.470">
    <property type="entry name" value="Helix hairpin bin"/>
    <property type="match status" value="1"/>
</dbReference>
<comment type="subcellular location">
    <subcellularLocation>
        <location evidence="1">Cell inner membrane</location>
        <topology evidence="1">Lipid-anchor</topology>
    </subcellularLocation>
</comment>
<comment type="similarity">
    <text evidence="2">Belongs to the membrane fusion protein (MFP) (TC 8.A.1) family.</text>
</comment>
<dbReference type="Pfam" id="PF25944">
    <property type="entry name" value="Beta-barrel_RND"/>
    <property type="match status" value="1"/>
</dbReference>
<dbReference type="Gene3D" id="2.40.50.100">
    <property type="match status" value="1"/>
</dbReference>
<reference evidence="9 10" key="1">
    <citation type="submission" date="2017-03" db="EMBL/GenBank/DDBJ databases">
        <title>Complete genome sequence of the novel DNRA strain Pseudomonas sp. S-6-2 isolated from Chinese polluted river sediment. Journal of Biotechnology.</title>
        <authorList>
            <person name="Li J."/>
            <person name="Xiang F."/>
            <person name="Wang L."/>
            <person name="Xi L."/>
            <person name="Liu J."/>
        </authorList>
    </citation>
    <scope>NUCLEOTIDE SEQUENCE [LARGE SCALE GENOMIC DNA]</scope>
    <source>
        <strain evidence="9 10">S-6-2</strain>
    </source>
</reference>
<keyword evidence="10" id="KW-1185">Reference proteome</keyword>
<evidence type="ECO:0000259" key="6">
    <source>
        <dbReference type="Pfam" id="PF25917"/>
    </source>
</evidence>
<evidence type="ECO:0000256" key="3">
    <source>
        <dbReference type="ARBA" id="ARBA00023054"/>
    </source>
</evidence>
<evidence type="ECO:0000259" key="8">
    <source>
        <dbReference type="Pfam" id="PF25967"/>
    </source>
</evidence>
<feature type="domain" description="Multidrug resistance protein MdtA-like alpha-helical hairpin" evidence="5">
    <location>
        <begin position="107"/>
        <end position="176"/>
    </location>
</feature>
<dbReference type="Pfam" id="PF25876">
    <property type="entry name" value="HH_MFP_RND"/>
    <property type="match status" value="1"/>
</dbReference>
<sequence length="376" mass="40229">MTTRTLPHLLAAVGLAILGVLVQGCSSGEGNNASMSRPAPVVTVKAVSPDSAELVQEYPARVRGAREVEVRARVSGILLERAYQEGERVEQGDLLFRIDPAPMQLQVKQAQAAQANARAELLQAQRDWARAEQLFGRGVISTSERDRARSQLDFAEAGMAQAEARLDEAELNLSYTEVRAPVSGATSLEVQPEGSLIELGSLMTTLVQQDPVHVIFALPERDLAIQRAAGLDGNGRGQQVALELPDGSDYSLSGRVDFTSNRIDPATGTITLRAVFDNPQLQLIPGQFVRVRVVLSTFSDEILIPADALGASPEGPSVFVVDQELKVERRAVRLGPVIGDRQIISAGLEAGERVVVNGHVGLQPGMQVRLAGQGEG</sequence>
<dbReference type="GO" id="GO:0046677">
    <property type="term" value="P:response to antibiotic"/>
    <property type="evidence" value="ECO:0007669"/>
    <property type="project" value="TreeGrafter"/>
</dbReference>
<evidence type="ECO:0000259" key="7">
    <source>
        <dbReference type="Pfam" id="PF25944"/>
    </source>
</evidence>
<dbReference type="PANTHER" id="PTHR30158:SF24">
    <property type="entry name" value="HLYD FAMILY SECRETION PROTEIN"/>
    <property type="match status" value="1"/>
</dbReference>
<evidence type="ECO:0000256" key="1">
    <source>
        <dbReference type="ARBA" id="ARBA00004519"/>
    </source>
</evidence>
<name>A0A1V0B7J1_9GAMM</name>
<dbReference type="InterPro" id="IPR058626">
    <property type="entry name" value="MdtA-like_b-barrel"/>
</dbReference>
<dbReference type="SUPFAM" id="SSF111369">
    <property type="entry name" value="HlyD-like secretion proteins"/>
    <property type="match status" value="1"/>
</dbReference>
<proteinExistence type="inferred from homology"/>
<dbReference type="KEGG" id="ppha:BVH74_14585"/>
<dbReference type="NCBIfam" id="TIGR01730">
    <property type="entry name" value="RND_mfp"/>
    <property type="match status" value="1"/>
</dbReference>
<dbReference type="Proteomes" id="UP000243488">
    <property type="component" value="Chromosome"/>
</dbReference>
<dbReference type="STRING" id="1931241.BVH74_14585"/>
<dbReference type="PANTHER" id="PTHR30158">
    <property type="entry name" value="ACRA/E-RELATED COMPONENT OF DRUG EFFLUX TRANSPORTER"/>
    <property type="match status" value="1"/>
</dbReference>
<feature type="domain" description="Multidrug resistance protein MdtA-like barrel-sandwich hybrid" evidence="6">
    <location>
        <begin position="66"/>
        <end position="205"/>
    </location>
</feature>